<evidence type="ECO:0000313" key="2">
    <source>
        <dbReference type="Proteomes" id="UP000028582"/>
    </source>
</evidence>
<dbReference type="Proteomes" id="UP000028582">
    <property type="component" value="Unassembled WGS sequence"/>
</dbReference>
<reference evidence="1 2" key="1">
    <citation type="submission" date="2013-11" db="EMBL/GenBank/DDBJ databases">
        <title>The Genome Sequence of Phytophthora parasitica P1976.</title>
        <authorList>
            <consortium name="The Broad Institute Genomics Platform"/>
            <person name="Russ C."/>
            <person name="Tyler B."/>
            <person name="Panabieres F."/>
            <person name="Shan W."/>
            <person name="Tripathy S."/>
            <person name="Grunwald N."/>
            <person name="Machado M."/>
            <person name="Johnson C.S."/>
            <person name="Walker B."/>
            <person name="Young S."/>
            <person name="Zeng Q."/>
            <person name="Gargeya S."/>
            <person name="Fitzgerald M."/>
            <person name="Haas B."/>
            <person name="Abouelleil A."/>
            <person name="Allen A.W."/>
            <person name="Alvarado L."/>
            <person name="Arachchi H.M."/>
            <person name="Berlin A.M."/>
            <person name="Chapman S.B."/>
            <person name="Gainer-Dewar J."/>
            <person name="Goldberg J."/>
            <person name="Griggs A."/>
            <person name="Gujja S."/>
            <person name="Hansen M."/>
            <person name="Howarth C."/>
            <person name="Imamovic A."/>
            <person name="Ireland A."/>
            <person name="Larimer J."/>
            <person name="McCowan C."/>
            <person name="Murphy C."/>
            <person name="Pearson M."/>
            <person name="Poon T.W."/>
            <person name="Priest M."/>
            <person name="Roberts A."/>
            <person name="Saif S."/>
            <person name="Shea T."/>
            <person name="Sisk P."/>
            <person name="Sykes S."/>
            <person name="Wortman J."/>
            <person name="Nusbaum C."/>
            <person name="Birren B."/>
        </authorList>
    </citation>
    <scope>NUCLEOTIDE SEQUENCE [LARGE SCALE GENOMIC DNA]</scope>
    <source>
        <strain evidence="1 2">P1976</strain>
    </source>
</reference>
<feature type="non-terminal residue" evidence="1">
    <location>
        <position position="1"/>
    </location>
</feature>
<dbReference type="EMBL" id="ANJA01003253">
    <property type="protein sequence ID" value="ETO64773.1"/>
    <property type="molecule type" value="Genomic_DNA"/>
</dbReference>
<gene>
    <name evidence="1" type="ORF">F444_17772</name>
</gene>
<proteinExistence type="predicted"/>
<dbReference type="AlphaFoldDB" id="A0A080ZDR2"/>
<protein>
    <submittedName>
        <fullName evidence="1">Uncharacterized protein</fullName>
    </submittedName>
</protein>
<comment type="caution">
    <text evidence="1">The sequence shown here is derived from an EMBL/GenBank/DDBJ whole genome shotgun (WGS) entry which is preliminary data.</text>
</comment>
<name>A0A080ZDR2_PHYNI</name>
<organism evidence="1 2">
    <name type="scientific">Phytophthora nicotianae P1976</name>
    <dbReference type="NCBI Taxonomy" id="1317066"/>
    <lineage>
        <taxon>Eukaryota</taxon>
        <taxon>Sar</taxon>
        <taxon>Stramenopiles</taxon>
        <taxon>Oomycota</taxon>
        <taxon>Peronosporomycetes</taxon>
        <taxon>Peronosporales</taxon>
        <taxon>Peronosporaceae</taxon>
        <taxon>Phytophthora</taxon>
    </lineage>
</organism>
<evidence type="ECO:0000313" key="1">
    <source>
        <dbReference type="EMBL" id="ETO64773.1"/>
    </source>
</evidence>
<sequence length="148" mass="17284">FYLLYVEDMLVGQWTCGHGKKSNNMAVEAFLWTLCVFKHYATCNNYALDFGFKLPTSEQLVHRVMDICKPVLRQPFDISLSMRDQPSNGRVFANNPYALYAADVKFQFALRLSRRFEEARREDGGYYRSVTAKYNSMADERRTHRAQT</sequence>
<accession>A0A080ZDR2</accession>